<dbReference type="RefSeq" id="WP_211680457.1">
    <property type="nucleotide sequence ID" value="NZ_JAGRQH010000001.1"/>
</dbReference>
<evidence type="ECO:0000256" key="8">
    <source>
        <dbReference type="ARBA" id="ARBA00023004"/>
    </source>
</evidence>
<dbReference type="NCBIfam" id="TIGR01783">
    <property type="entry name" value="TonB-siderophor"/>
    <property type="match status" value="1"/>
</dbReference>
<keyword evidence="4 14" id="KW-1134">Transmembrane beta strand</keyword>
<evidence type="ECO:0000313" key="19">
    <source>
        <dbReference type="EMBL" id="MBR0558915.1"/>
    </source>
</evidence>
<evidence type="ECO:0000256" key="2">
    <source>
        <dbReference type="ARBA" id="ARBA00009810"/>
    </source>
</evidence>
<evidence type="ECO:0000256" key="16">
    <source>
        <dbReference type="SAM" id="SignalP"/>
    </source>
</evidence>
<dbReference type="PANTHER" id="PTHR32552">
    <property type="entry name" value="FERRICHROME IRON RECEPTOR-RELATED"/>
    <property type="match status" value="1"/>
</dbReference>
<keyword evidence="7 16" id="KW-0732">Signal</keyword>
<evidence type="ECO:0000256" key="14">
    <source>
        <dbReference type="PROSITE-ProRule" id="PRU01360"/>
    </source>
</evidence>
<keyword evidence="10 15" id="KW-0798">TonB box</keyword>
<dbReference type="CDD" id="cd01347">
    <property type="entry name" value="ligand_gated_channel"/>
    <property type="match status" value="1"/>
</dbReference>
<keyword evidence="12 19" id="KW-0675">Receptor</keyword>
<feature type="signal peptide" evidence="16">
    <location>
        <begin position="1"/>
        <end position="25"/>
    </location>
</feature>
<feature type="domain" description="TonB-dependent receptor-like beta-barrel" evidence="17">
    <location>
        <begin position="245"/>
        <end position="675"/>
    </location>
</feature>
<keyword evidence="9" id="KW-0406">Ion transport</keyword>
<comment type="caution">
    <text evidence="19">The sequence shown here is derived from an EMBL/GenBank/DDBJ whole genome shotgun (WGS) entry which is preliminary data.</text>
</comment>
<keyword evidence="20" id="KW-1185">Reference proteome</keyword>
<dbReference type="Gene3D" id="2.170.130.10">
    <property type="entry name" value="TonB-dependent receptor, plug domain"/>
    <property type="match status" value="1"/>
</dbReference>
<name>A0ABS5E4S7_9PROT</name>
<dbReference type="InterPro" id="IPR037066">
    <property type="entry name" value="Plug_dom_sf"/>
</dbReference>
<dbReference type="SUPFAM" id="SSF56935">
    <property type="entry name" value="Porins"/>
    <property type="match status" value="1"/>
</dbReference>
<dbReference type="Gene3D" id="2.40.170.20">
    <property type="entry name" value="TonB-dependent receptor, beta-barrel domain"/>
    <property type="match status" value="1"/>
</dbReference>
<organism evidence="19 20">
    <name type="scientific">Neokomagataea anthophila</name>
    <dbReference type="NCBI Taxonomy" id="2826925"/>
    <lineage>
        <taxon>Bacteria</taxon>
        <taxon>Pseudomonadati</taxon>
        <taxon>Pseudomonadota</taxon>
        <taxon>Alphaproteobacteria</taxon>
        <taxon>Acetobacterales</taxon>
        <taxon>Acetobacteraceae</taxon>
        <taxon>Neokomagataea</taxon>
    </lineage>
</organism>
<evidence type="ECO:0000259" key="18">
    <source>
        <dbReference type="Pfam" id="PF07715"/>
    </source>
</evidence>
<evidence type="ECO:0000256" key="12">
    <source>
        <dbReference type="ARBA" id="ARBA00023170"/>
    </source>
</evidence>
<dbReference type="Pfam" id="PF07715">
    <property type="entry name" value="Plug"/>
    <property type="match status" value="1"/>
</dbReference>
<evidence type="ECO:0000256" key="9">
    <source>
        <dbReference type="ARBA" id="ARBA00023065"/>
    </source>
</evidence>
<comment type="subcellular location">
    <subcellularLocation>
        <location evidence="1 14">Cell outer membrane</location>
        <topology evidence="1 14">Multi-pass membrane protein</topology>
    </subcellularLocation>
</comment>
<accession>A0ABS5E4S7</accession>
<dbReference type="InterPro" id="IPR012910">
    <property type="entry name" value="Plug_dom"/>
</dbReference>
<evidence type="ECO:0000256" key="6">
    <source>
        <dbReference type="ARBA" id="ARBA00022692"/>
    </source>
</evidence>
<dbReference type="PANTHER" id="PTHR32552:SF68">
    <property type="entry name" value="FERRICHROME OUTER MEMBRANE TRANSPORTER_PHAGE RECEPTOR"/>
    <property type="match status" value="1"/>
</dbReference>
<comment type="similarity">
    <text evidence="2 14 15">Belongs to the TonB-dependent receptor family.</text>
</comment>
<dbReference type="Proteomes" id="UP000677812">
    <property type="component" value="Unassembled WGS sequence"/>
</dbReference>
<keyword evidence="8" id="KW-0408">Iron</keyword>
<feature type="domain" description="TonB-dependent receptor plug" evidence="18">
    <location>
        <begin position="65"/>
        <end position="164"/>
    </location>
</feature>
<evidence type="ECO:0000259" key="17">
    <source>
        <dbReference type="Pfam" id="PF00593"/>
    </source>
</evidence>
<keyword evidence="11 14" id="KW-0472">Membrane</keyword>
<evidence type="ECO:0000256" key="5">
    <source>
        <dbReference type="ARBA" id="ARBA00022496"/>
    </source>
</evidence>
<evidence type="ECO:0000256" key="7">
    <source>
        <dbReference type="ARBA" id="ARBA00022729"/>
    </source>
</evidence>
<evidence type="ECO:0000256" key="15">
    <source>
        <dbReference type="RuleBase" id="RU003357"/>
    </source>
</evidence>
<dbReference type="InterPro" id="IPR036942">
    <property type="entry name" value="Beta-barrel_TonB_sf"/>
</dbReference>
<keyword evidence="6 14" id="KW-0812">Transmembrane</keyword>
<dbReference type="InterPro" id="IPR039426">
    <property type="entry name" value="TonB-dep_rcpt-like"/>
</dbReference>
<dbReference type="InterPro" id="IPR000531">
    <property type="entry name" value="Beta-barrel_TonB"/>
</dbReference>
<sequence length="706" mass="77773">MKKTKFCFLFSTYLCSLLYSNITIAKEKINESNVNTSEIIVLGKRTNGYKINKITTATRTGTSIISIPQSIQIVTRKVIDDQQAIDLTSALRNVSGVLPGTDAGNRSESFTIRGFRSSYYAIDSIMLSPAIQTNDSYRDLANIERIEVLKGPASVLYGRGDPGGLINIVTKQPKYTASNNISLQGGSFGFVRGQGDVTGAVNRSHTLAFRLIGAAERTNTFRDVFIPYQRQFIAGSLLWQPTSRTTALASLTFTHQKNQTDRGLIATPSANGKGLVVDLPRSRFLGEKWAATDSQRLEFNYRIEHQLLDWLKIRQIGHYDMGAINILGVNYGSNIKVAPKTLTRTIARSSVRQDENNHNADFQLDAVANAKTFGLSHTLVLGGEWLNSYRFRTFDRGSLASIDIDNPVYGALPTKWITAADRTVRARSLSTYMQDQIDIGKHINLLGGVRFDHARESDYGTTGYASNDKKWSPRAGIVWKPVDPVAFFFDYTRSFQSQPAPTLSGQPIPPETGQQFEAGLKAEALQKRLFINLALYHLVRAHVAQQDPTNVGFNIDAGKQRSRGVELDINGAITSDLQVIATAAYTDTTILDSSTYKVGNSLIGVPKWAGSVWMTYEPKSGFFKNTGIGGGVFAASNRQGDLDNSFRIGGYHRFDASIWKKIGKNLKMSLNIKNISNEYYIESSVSSSQITPGTGRTFLGGVSADF</sequence>
<gene>
    <name evidence="19" type="ORF">KB213_02405</name>
</gene>
<evidence type="ECO:0000313" key="20">
    <source>
        <dbReference type="Proteomes" id="UP000677812"/>
    </source>
</evidence>
<evidence type="ECO:0000256" key="11">
    <source>
        <dbReference type="ARBA" id="ARBA00023136"/>
    </source>
</evidence>
<keyword evidence="3 14" id="KW-0813">Transport</keyword>
<evidence type="ECO:0000256" key="10">
    <source>
        <dbReference type="ARBA" id="ARBA00023077"/>
    </source>
</evidence>
<dbReference type="Pfam" id="PF00593">
    <property type="entry name" value="TonB_dep_Rec_b-barrel"/>
    <property type="match status" value="1"/>
</dbReference>
<dbReference type="InterPro" id="IPR010105">
    <property type="entry name" value="TonB_sidphr_rcpt"/>
</dbReference>
<protein>
    <submittedName>
        <fullName evidence="19">TonB-dependent siderophore receptor</fullName>
    </submittedName>
</protein>
<keyword evidence="13 14" id="KW-0998">Cell outer membrane</keyword>
<dbReference type="EMBL" id="JAGRQH010000001">
    <property type="protein sequence ID" value="MBR0558915.1"/>
    <property type="molecule type" value="Genomic_DNA"/>
</dbReference>
<evidence type="ECO:0000256" key="3">
    <source>
        <dbReference type="ARBA" id="ARBA00022448"/>
    </source>
</evidence>
<dbReference type="PROSITE" id="PS52016">
    <property type="entry name" value="TONB_DEPENDENT_REC_3"/>
    <property type="match status" value="1"/>
</dbReference>
<proteinExistence type="inferred from homology"/>
<evidence type="ECO:0000256" key="13">
    <source>
        <dbReference type="ARBA" id="ARBA00023237"/>
    </source>
</evidence>
<feature type="chain" id="PRO_5045995753" evidence="16">
    <location>
        <begin position="26"/>
        <end position="706"/>
    </location>
</feature>
<keyword evidence="5" id="KW-0410">Iron transport</keyword>
<reference evidence="19 20" key="1">
    <citation type="submission" date="2021-04" db="EMBL/GenBank/DDBJ databases">
        <title>The complete genome sequence of Neokomagataea sp. TBRC 2177.</title>
        <authorList>
            <person name="Charoenyingcharoen P."/>
            <person name="Yukphan P."/>
        </authorList>
    </citation>
    <scope>NUCLEOTIDE SEQUENCE [LARGE SCALE GENOMIC DNA]</scope>
    <source>
        <strain evidence="19 20">TBRC 2177</strain>
    </source>
</reference>
<evidence type="ECO:0000256" key="4">
    <source>
        <dbReference type="ARBA" id="ARBA00022452"/>
    </source>
</evidence>
<evidence type="ECO:0000256" key="1">
    <source>
        <dbReference type="ARBA" id="ARBA00004571"/>
    </source>
</evidence>